<evidence type="ECO:0000313" key="5">
    <source>
        <dbReference type="Proteomes" id="UP000706124"/>
    </source>
</evidence>
<feature type="domain" description="CCHC-type" evidence="3">
    <location>
        <begin position="81"/>
        <end position="94"/>
    </location>
</feature>
<name>A0A9P7MHC6_9HYPO</name>
<proteinExistence type="predicted"/>
<feature type="compositionally biased region" description="Gly residues" evidence="2">
    <location>
        <begin position="410"/>
        <end position="421"/>
    </location>
</feature>
<dbReference type="OrthoDB" id="8026949at2759"/>
<dbReference type="InterPro" id="IPR051714">
    <property type="entry name" value="Znf_CCHC_NABP"/>
</dbReference>
<feature type="domain" description="CCHC-type" evidence="3">
    <location>
        <begin position="326"/>
        <end position="341"/>
    </location>
</feature>
<dbReference type="GO" id="GO:0008270">
    <property type="term" value="F:zinc ion binding"/>
    <property type="evidence" value="ECO:0007669"/>
    <property type="project" value="UniProtKB-KW"/>
</dbReference>
<keyword evidence="1" id="KW-0862">Zinc</keyword>
<reference evidence="4 5" key="1">
    <citation type="journal article" date="2020" name="bioRxiv">
        <title>Whole genome comparisons of ergot fungi reveals the divergence and evolution of species within the genus Claviceps are the result of varying mechanisms driving genome evolution and host range expansion.</title>
        <authorList>
            <person name="Wyka S.A."/>
            <person name="Mondo S.J."/>
            <person name="Liu M."/>
            <person name="Dettman J."/>
            <person name="Nalam V."/>
            <person name="Broders K.D."/>
        </authorList>
    </citation>
    <scope>NUCLEOTIDE SEQUENCE [LARGE SCALE GENOMIC DNA]</scope>
    <source>
        <strain evidence="4 5">CCC 1485</strain>
    </source>
</reference>
<organism evidence="4 5">
    <name type="scientific">Claviceps pazoutovae</name>
    <dbReference type="NCBI Taxonomy" id="1649127"/>
    <lineage>
        <taxon>Eukaryota</taxon>
        <taxon>Fungi</taxon>
        <taxon>Dikarya</taxon>
        <taxon>Ascomycota</taxon>
        <taxon>Pezizomycotina</taxon>
        <taxon>Sordariomycetes</taxon>
        <taxon>Hypocreomycetidae</taxon>
        <taxon>Hypocreales</taxon>
        <taxon>Clavicipitaceae</taxon>
        <taxon>Claviceps</taxon>
    </lineage>
</organism>
<accession>A0A9P7MHC6</accession>
<feature type="region of interest" description="Disordered" evidence="2">
    <location>
        <begin position="399"/>
        <end position="431"/>
    </location>
</feature>
<protein>
    <recommendedName>
        <fullName evidence="3">CCHC-type domain-containing protein</fullName>
    </recommendedName>
</protein>
<gene>
    <name evidence="4" type="ORF">E4U60_005373</name>
</gene>
<dbReference type="InterPro" id="IPR036875">
    <property type="entry name" value="Znf_CCHC_sf"/>
</dbReference>
<dbReference type="EMBL" id="SRPO01000047">
    <property type="protein sequence ID" value="KAG5945254.1"/>
    <property type="molecule type" value="Genomic_DNA"/>
</dbReference>
<evidence type="ECO:0000313" key="4">
    <source>
        <dbReference type="EMBL" id="KAG5945254.1"/>
    </source>
</evidence>
<dbReference type="InterPro" id="IPR001878">
    <property type="entry name" value="Znf_CCHC"/>
</dbReference>
<dbReference type="Pfam" id="PF00098">
    <property type="entry name" value="zf-CCHC"/>
    <property type="match status" value="6"/>
</dbReference>
<feature type="domain" description="CCHC-type" evidence="3">
    <location>
        <begin position="350"/>
        <end position="365"/>
    </location>
</feature>
<dbReference type="Proteomes" id="UP000706124">
    <property type="component" value="Unassembled WGS sequence"/>
</dbReference>
<dbReference type="GO" id="GO:0003676">
    <property type="term" value="F:nucleic acid binding"/>
    <property type="evidence" value="ECO:0007669"/>
    <property type="project" value="InterPro"/>
</dbReference>
<keyword evidence="5" id="KW-1185">Reference proteome</keyword>
<sequence length="431" mass="47502">MAEWVTTSGLESSWNQPALTCKACDMKTPAAQISTLVMEKTARTQAHRAADCTAPRDTTCRYCKAEGHMIRDCPQKPPMVCGNCGQEGHLRKTCGNSRLINRDHVADVTPDDALAKIKIAASQRDVDDVKEAVQEYIKSVHGDVNYQELQTMFINQDVNLWLIATERQLVNVFTNMDLQGNTGKKYSISYRFSERPERPREMEGWPKSRSELLNRLHDAGEVVDSGQIRCHICREVGHAARFCTQERVETNAQPAISCSNCAAEGHRLRDCPEPRVDKSACRNCGKSGHRASDCEEPPNLDNVECRKCGEKGHFGRDCPQGGSRACHNCGQDGHMAKECDQPRNMANVTCRNCDQTGHMSRECPQPTNWSKVQCSNCKQFGHTHVRCKEPVVDEGMGFGGAGETSNDQGGASGWNSGGGNGVDIPAVDSAW</sequence>
<evidence type="ECO:0000256" key="1">
    <source>
        <dbReference type="PROSITE-ProRule" id="PRU00047"/>
    </source>
</evidence>
<evidence type="ECO:0000259" key="3">
    <source>
        <dbReference type="PROSITE" id="PS50158"/>
    </source>
</evidence>
<keyword evidence="1" id="KW-0479">Metal-binding</keyword>
<comment type="caution">
    <text evidence="4">The sequence shown here is derived from an EMBL/GenBank/DDBJ whole genome shotgun (WGS) entry which is preliminary data.</text>
</comment>
<keyword evidence="1" id="KW-0863">Zinc-finger</keyword>
<dbReference type="PROSITE" id="PS50158">
    <property type="entry name" value="ZF_CCHC"/>
    <property type="match status" value="7"/>
</dbReference>
<feature type="domain" description="CCHC-type" evidence="3">
    <location>
        <begin position="281"/>
        <end position="296"/>
    </location>
</feature>
<feature type="domain" description="CCHC-type" evidence="3">
    <location>
        <begin position="60"/>
        <end position="75"/>
    </location>
</feature>
<dbReference type="SUPFAM" id="SSF57756">
    <property type="entry name" value="Retrovirus zinc finger-like domains"/>
    <property type="match status" value="4"/>
</dbReference>
<evidence type="ECO:0000256" key="2">
    <source>
        <dbReference type="SAM" id="MobiDB-lite"/>
    </source>
</evidence>
<dbReference type="Gene3D" id="4.10.60.10">
    <property type="entry name" value="Zinc finger, CCHC-type"/>
    <property type="match status" value="5"/>
</dbReference>
<dbReference type="AlphaFoldDB" id="A0A9P7MHC6"/>
<dbReference type="SMART" id="SM00343">
    <property type="entry name" value="ZnF_C2HC"/>
    <property type="match status" value="9"/>
</dbReference>
<feature type="domain" description="CCHC-type" evidence="3">
    <location>
        <begin position="305"/>
        <end position="320"/>
    </location>
</feature>
<dbReference type="PANTHER" id="PTHR23002">
    <property type="entry name" value="ZINC FINGER CCHC DOMAIN CONTAINING PROTEIN"/>
    <property type="match status" value="1"/>
</dbReference>
<feature type="domain" description="CCHC-type" evidence="3">
    <location>
        <begin position="258"/>
        <end position="273"/>
    </location>
</feature>